<name>A0ABW3SAS1_9BACL</name>
<proteinExistence type="predicted"/>
<dbReference type="EMBL" id="JBHTKZ010000017">
    <property type="protein sequence ID" value="MFD1181888.1"/>
    <property type="molecule type" value="Genomic_DNA"/>
</dbReference>
<accession>A0ABW3SAS1</accession>
<sequence length="93" mass="10388">MEARELELFARQDREDLLAVLQMRFGEPDDEVKAKIASMGQLDELQRLILAACNAPAWSVFAEELRAGEGAFKLTGERFNPLSPAGFDQKGDF</sequence>
<dbReference type="RefSeq" id="WP_240268860.1">
    <property type="nucleotide sequence ID" value="NZ_JAKSXN010000017.1"/>
</dbReference>
<gene>
    <name evidence="1" type="ORF">ACFQ2Z_11000</name>
</gene>
<reference evidence="2" key="1">
    <citation type="journal article" date="2019" name="Int. J. Syst. Evol. Microbiol.">
        <title>The Global Catalogue of Microorganisms (GCM) 10K type strain sequencing project: providing services to taxonomists for standard genome sequencing and annotation.</title>
        <authorList>
            <consortium name="The Broad Institute Genomics Platform"/>
            <consortium name="The Broad Institute Genome Sequencing Center for Infectious Disease"/>
            <person name="Wu L."/>
            <person name="Ma J."/>
        </authorList>
    </citation>
    <scope>NUCLEOTIDE SEQUENCE [LARGE SCALE GENOMIC DNA]</scope>
    <source>
        <strain evidence="2">CCUG 48216</strain>
    </source>
</reference>
<comment type="caution">
    <text evidence="1">The sequence shown here is derived from an EMBL/GenBank/DDBJ whole genome shotgun (WGS) entry which is preliminary data.</text>
</comment>
<dbReference type="Proteomes" id="UP001597211">
    <property type="component" value="Unassembled WGS sequence"/>
</dbReference>
<protein>
    <submittedName>
        <fullName evidence="1">Uncharacterized protein</fullName>
    </submittedName>
</protein>
<organism evidence="1 2">
    <name type="scientific">Paenibacillus timonensis</name>
    <dbReference type="NCBI Taxonomy" id="225915"/>
    <lineage>
        <taxon>Bacteria</taxon>
        <taxon>Bacillati</taxon>
        <taxon>Bacillota</taxon>
        <taxon>Bacilli</taxon>
        <taxon>Bacillales</taxon>
        <taxon>Paenibacillaceae</taxon>
        <taxon>Paenibacillus</taxon>
    </lineage>
</organism>
<evidence type="ECO:0000313" key="1">
    <source>
        <dbReference type="EMBL" id="MFD1181888.1"/>
    </source>
</evidence>
<evidence type="ECO:0000313" key="2">
    <source>
        <dbReference type="Proteomes" id="UP001597211"/>
    </source>
</evidence>
<keyword evidence="2" id="KW-1185">Reference proteome</keyword>